<gene>
    <name evidence="2" type="ORF">BU607_11020</name>
</gene>
<feature type="transmembrane region" description="Helical" evidence="1">
    <location>
        <begin position="31"/>
        <end position="62"/>
    </location>
</feature>
<comment type="caution">
    <text evidence="2">The sequence shown here is derived from an EMBL/GenBank/DDBJ whole genome shotgun (WGS) entry which is preliminary data.</text>
</comment>
<evidence type="ECO:0000256" key="1">
    <source>
        <dbReference type="SAM" id="Phobius"/>
    </source>
</evidence>
<organism evidence="2 3">
    <name type="scientific">Staphylococcus auricularis</name>
    <dbReference type="NCBI Taxonomy" id="29379"/>
    <lineage>
        <taxon>Bacteria</taxon>
        <taxon>Bacillati</taxon>
        <taxon>Bacillota</taxon>
        <taxon>Bacilli</taxon>
        <taxon>Bacillales</taxon>
        <taxon>Staphylococcaceae</taxon>
        <taxon>Staphylococcus</taxon>
    </lineage>
</organism>
<keyword evidence="3" id="KW-1185">Reference proteome</keyword>
<evidence type="ECO:0000313" key="3">
    <source>
        <dbReference type="Proteomes" id="UP000242694"/>
    </source>
</evidence>
<reference evidence="2 3" key="1">
    <citation type="journal article" date="2016" name="Front. Microbiol.">
        <title>Comprehensive Phylogenetic Analysis of Bovine Non-aureus Staphylococci Species Based on Whole-Genome Sequencing.</title>
        <authorList>
            <person name="Naushad S."/>
            <person name="Barkema H.W."/>
            <person name="Luby C."/>
            <person name="Condas L.A."/>
            <person name="Nobrega D.B."/>
            <person name="Carson D.A."/>
            <person name="De Buck J."/>
        </authorList>
    </citation>
    <scope>NUCLEOTIDE SEQUENCE [LARGE SCALE GENOMIC DNA]</scope>
    <source>
        <strain evidence="2 3">SNUC 993</strain>
    </source>
</reference>
<accession>A0ABX5IBM0</accession>
<keyword evidence="1" id="KW-0812">Transmembrane</keyword>
<dbReference type="Proteomes" id="UP000242694">
    <property type="component" value="Unassembled WGS sequence"/>
</dbReference>
<keyword evidence="1" id="KW-0472">Membrane</keyword>
<sequence length="63" mass="6861">MNIEIGILTGSLYIAPENKLHEIFGVKTNEVALIIFLVGGAYFCNFVSSTSSSFLFSLLLFIG</sequence>
<protein>
    <submittedName>
        <fullName evidence="2">Uncharacterized protein</fullName>
    </submittedName>
</protein>
<proteinExistence type="predicted"/>
<keyword evidence="1" id="KW-1133">Transmembrane helix</keyword>
<name>A0ABX5IBM0_9STAP</name>
<evidence type="ECO:0000313" key="2">
    <source>
        <dbReference type="EMBL" id="PTH12578.1"/>
    </source>
</evidence>
<dbReference type="EMBL" id="PZDI01000104">
    <property type="protein sequence ID" value="PTH12578.1"/>
    <property type="molecule type" value="Genomic_DNA"/>
</dbReference>